<feature type="transmembrane region" description="Helical" evidence="1">
    <location>
        <begin position="42"/>
        <end position="63"/>
    </location>
</feature>
<evidence type="ECO:0000313" key="3">
    <source>
        <dbReference type="Proteomes" id="UP000657918"/>
    </source>
</evidence>
<evidence type="ECO:0000313" key="2">
    <source>
        <dbReference type="EMBL" id="KAF9683190.1"/>
    </source>
</evidence>
<reference evidence="2 3" key="1">
    <citation type="submission" date="2020-10" db="EMBL/GenBank/DDBJ databases">
        <title>Plant Genome Project.</title>
        <authorList>
            <person name="Zhang R.-G."/>
        </authorList>
    </citation>
    <scope>NUCLEOTIDE SEQUENCE [LARGE SCALE GENOMIC DNA]</scope>
    <source>
        <strain evidence="2">FAFU-HL-1</strain>
        <tissue evidence="2">Leaf</tissue>
    </source>
</reference>
<protein>
    <submittedName>
        <fullName evidence="2">Uncharacterized protein</fullName>
    </submittedName>
</protein>
<keyword evidence="1" id="KW-1133">Transmembrane helix</keyword>
<keyword evidence="1" id="KW-0472">Membrane</keyword>
<proteinExistence type="predicted"/>
<organism evidence="2 3">
    <name type="scientific">Salix dunnii</name>
    <dbReference type="NCBI Taxonomy" id="1413687"/>
    <lineage>
        <taxon>Eukaryota</taxon>
        <taxon>Viridiplantae</taxon>
        <taxon>Streptophyta</taxon>
        <taxon>Embryophyta</taxon>
        <taxon>Tracheophyta</taxon>
        <taxon>Spermatophyta</taxon>
        <taxon>Magnoliopsida</taxon>
        <taxon>eudicotyledons</taxon>
        <taxon>Gunneridae</taxon>
        <taxon>Pentapetalae</taxon>
        <taxon>rosids</taxon>
        <taxon>fabids</taxon>
        <taxon>Malpighiales</taxon>
        <taxon>Salicaceae</taxon>
        <taxon>Saliceae</taxon>
        <taxon>Salix</taxon>
    </lineage>
</organism>
<accession>A0A835K4Y1</accession>
<name>A0A835K4Y1_9ROSI</name>
<gene>
    <name evidence="2" type="ORF">SADUNF_Sadunf05G0186700</name>
</gene>
<comment type="caution">
    <text evidence="2">The sequence shown here is derived from an EMBL/GenBank/DDBJ whole genome shotgun (WGS) entry which is preliminary data.</text>
</comment>
<keyword evidence="1" id="KW-0812">Transmembrane</keyword>
<evidence type="ECO:0000256" key="1">
    <source>
        <dbReference type="SAM" id="Phobius"/>
    </source>
</evidence>
<keyword evidence="3" id="KW-1185">Reference proteome</keyword>
<sequence>MWQWPIDLPPGQDLRVMVLCNICRVPIPRKDLHVTAGVFTLFVRYVLGPSVVYGIAGLLRLCFPVTKALVGI</sequence>
<dbReference type="EMBL" id="JADGMS010000005">
    <property type="protein sequence ID" value="KAF9683190.1"/>
    <property type="molecule type" value="Genomic_DNA"/>
</dbReference>
<dbReference type="AlphaFoldDB" id="A0A835K4Y1"/>
<dbReference type="Proteomes" id="UP000657918">
    <property type="component" value="Unassembled WGS sequence"/>
</dbReference>